<gene>
    <name evidence="2" type="ORF">DM298_04280</name>
</gene>
<dbReference type="InterPro" id="IPR010982">
    <property type="entry name" value="Lambda_DNA-bd_dom_sf"/>
</dbReference>
<dbReference type="GO" id="GO:0003677">
    <property type="term" value="F:DNA binding"/>
    <property type="evidence" value="ECO:0007669"/>
    <property type="project" value="InterPro"/>
</dbReference>
<evidence type="ECO:0000313" key="2">
    <source>
        <dbReference type="EMBL" id="QDD70179.1"/>
    </source>
</evidence>
<organism evidence="2 3">
    <name type="scientific">Lactobacillus amylovorus</name>
    <dbReference type="NCBI Taxonomy" id="1604"/>
    <lineage>
        <taxon>Bacteria</taxon>
        <taxon>Bacillati</taxon>
        <taxon>Bacillota</taxon>
        <taxon>Bacilli</taxon>
        <taxon>Lactobacillales</taxon>
        <taxon>Lactobacillaceae</taxon>
        <taxon>Lactobacillus</taxon>
    </lineage>
</organism>
<proteinExistence type="predicted"/>
<dbReference type="SUPFAM" id="SSF47413">
    <property type="entry name" value="lambda repressor-like DNA-binding domains"/>
    <property type="match status" value="1"/>
</dbReference>
<dbReference type="RefSeq" id="WP_139962211.1">
    <property type="nucleotide sequence ID" value="NZ_CP029754.1"/>
</dbReference>
<dbReference type="EMBL" id="CP029754">
    <property type="protein sequence ID" value="QDD70179.1"/>
    <property type="molecule type" value="Genomic_DNA"/>
</dbReference>
<dbReference type="Gene3D" id="1.10.260.40">
    <property type="entry name" value="lambda repressor-like DNA-binding domains"/>
    <property type="match status" value="1"/>
</dbReference>
<reference evidence="2 3" key="1">
    <citation type="submission" date="2018-06" db="EMBL/GenBank/DDBJ databases">
        <title>Complete genome sequnece of Lactobacillus amylovorus PMRA3.</title>
        <authorList>
            <person name="Nam Y.-D."/>
            <person name="Chung W.-H."/>
            <person name="Park Y.S."/>
            <person name="Kang J."/>
        </authorList>
    </citation>
    <scope>NUCLEOTIDE SEQUENCE [LARGE SCALE GENOMIC DNA]</scope>
    <source>
        <strain evidence="2 3">PMRA3</strain>
    </source>
</reference>
<sequence>MVTSEVIGMKNKFREMRGDLTQKQMVKIINKELEASGFSGITTATWSRWETGANEPSKAMYKWLSNFFGVSIAYLKGITGTQMSFEQLAHEYDLLLADYHELSLIHYADLEKIETLKGQLNYYREKK</sequence>
<dbReference type="Proteomes" id="UP000312326">
    <property type="component" value="Chromosome"/>
</dbReference>
<name>A0A5B8ECP0_LACAM</name>
<dbReference type="AlphaFoldDB" id="A0A5B8ECP0"/>
<evidence type="ECO:0000313" key="3">
    <source>
        <dbReference type="Proteomes" id="UP000312326"/>
    </source>
</evidence>
<dbReference type="CDD" id="cd00093">
    <property type="entry name" value="HTH_XRE"/>
    <property type="match status" value="1"/>
</dbReference>
<accession>A0A5B8ECP0</accession>
<dbReference type="InterPro" id="IPR001387">
    <property type="entry name" value="Cro/C1-type_HTH"/>
</dbReference>
<protein>
    <recommendedName>
        <fullName evidence="1">HTH cro/C1-type domain-containing protein</fullName>
    </recommendedName>
</protein>
<feature type="domain" description="HTH cro/C1-type" evidence="1">
    <location>
        <begin position="39"/>
        <end position="75"/>
    </location>
</feature>
<evidence type="ECO:0000259" key="1">
    <source>
        <dbReference type="PROSITE" id="PS50943"/>
    </source>
</evidence>
<dbReference type="PROSITE" id="PS50943">
    <property type="entry name" value="HTH_CROC1"/>
    <property type="match status" value="1"/>
</dbReference>